<reference evidence="1" key="1">
    <citation type="journal article" date="2020" name="Stud. Mycol.">
        <title>101 Dothideomycetes genomes: a test case for predicting lifestyles and emergence of pathogens.</title>
        <authorList>
            <person name="Haridas S."/>
            <person name="Albert R."/>
            <person name="Binder M."/>
            <person name="Bloem J."/>
            <person name="Labutti K."/>
            <person name="Salamov A."/>
            <person name="Andreopoulos B."/>
            <person name="Baker S."/>
            <person name="Barry K."/>
            <person name="Bills G."/>
            <person name="Bluhm B."/>
            <person name="Cannon C."/>
            <person name="Castanera R."/>
            <person name="Culley D."/>
            <person name="Daum C."/>
            <person name="Ezra D."/>
            <person name="Gonzalez J."/>
            <person name="Henrissat B."/>
            <person name="Kuo A."/>
            <person name="Liang C."/>
            <person name="Lipzen A."/>
            <person name="Lutzoni F."/>
            <person name="Magnuson J."/>
            <person name="Mondo S."/>
            <person name="Nolan M."/>
            <person name="Ohm R."/>
            <person name="Pangilinan J."/>
            <person name="Park H.-J."/>
            <person name="Ramirez L."/>
            <person name="Alfaro M."/>
            <person name="Sun H."/>
            <person name="Tritt A."/>
            <person name="Yoshinaga Y."/>
            <person name="Zwiers L.-H."/>
            <person name="Turgeon B."/>
            <person name="Goodwin S."/>
            <person name="Spatafora J."/>
            <person name="Crous P."/>
            <person name="Grigoriev I."/>
        </authorList>
    </citation>
    <scope>NUCLEOTIDE SEQUENCE</scope>
    <source>
        <strain evidence="1">CBS 109.77</strain>
    </source>
</reference>
<proteinExistence type="predicted"/>
<evidence type="ECO:0000313" key="2">
    <source>
        <dbReference type="Proteomes" id="UP000799757"/>
    </source>
</evidence>
<evidence type="ECO:0000313" key="1">
    <source>
        <dbReference type="EMBL" id="KAF2790190.1"/>
    </source>
</evidence>
<keyword evidence="2" id="KW-1185">Reference proteome</keyword>
<accession>A0A6A6X124</accession>
<dbReference type="Proteomes" id="UP000799757">
    <property type="component" value="Unassembled WGS sequence"/>
</dbReference>
<gene>
    <name evidence="1" type="ORF">K505DRAFT_377702</name>
</gene>
<dbReference type="AlphaFoldDB" id="A0A6A6X124"/>
<protein>
    <submittedName>
        <fullName evidence="1">Uncharacterized protein</fullName>
    </submittedName>
</protein>
<name>A0A6A6X124_9PLEO</name>
<sequence>MSTSNPIPIPVAHERDIPSIATIAVAKRCVTKLSFAVATSMAVAKRLTWEQTPWLLHSLSEDDIRHIAKCLSVYKDGVISNKAIYNALFFGETDRDVQHNEYTGPGPQLFVLFPHVRRDIRRDASFLAVWHDELVLPAFNTAWRDSGLVETSVGSFQRKQGRPSTGFIAHLKAGRRYMVRDSWPAWYDSSSGRVEGKFSDKRAHVFDEAWKSITGMLKDYPGLHEFQDPMLIVVDRGRSYLDCNYSPQEVYQSVARDWDISFDSRYVVPGSFKVVVEDVLGTVRRAQKDVDKEEVDMAMDMLSVDFKRKAEIELDAGGRKEKRARG</sequence>
<dbReference type="OrthoDB" id="3774700at2759"/>
<organism evidence="1 2">
    <name type="scientific">Melanomma pulvis-pyrius CBS 109.77</name>
    <dbReference type="NCBI Taxonomy" id="1314802"/>
    <lineage>
        <taxon>Eukaryota</taxon>
        <taxon>Fungi</taxon>
        <taxon>Dikarya</taxon>
        <taxon>Ascomycota</taxon>
        <taxon>Pezizomycotina</taxon>
        <taxon>Dothideomycetes</taxon>
        <taxon>Pleosporomycetidae</taxon>
        <taxon>Pleosporales</taxon>
        <taxon>Melanommataceae</taxon>
        <taxon>Melanomma</taxon>
    </lineage>
</organism>
<dbReference type="EMBL" id="MU002088">
    <property type="protein sequence ID" value="KAF2790190.1"/>
    <property type="molecule type" value="Genomic_DNA"/>
</dbReference>